<dbReference type="GO" id="GO:0005576">
    <property type="term" value="C:extracellular region"/>
    <property type="evidence" value="ECO:0007669"/>
    <property type="project" value="TreeGrafter"/>
</dbReference>
<dbReference type="AlphaFoldDB" id="A0A813DPN6"/>
<evidence type="ECO:0000256" key="7">
    <source>
        <dbReference type="RuleBase" id="RU364138"/>
    </source>
</evidence>
<keyword evidence="2 7" id="KW-0732">Signal</keyword>
<dbReference type="Proteomes" id="UP000654075">
    <property type="component" value="Unassembled WGS sequence"/>
</dbReference>
<evidence type="ECO:0000256" key="1">
    <source>
        <dbReference type="ARBA" id="ARBA00007835"/>
    </source>
</evidence>
<protein>
    <recommendedName>
        <fullName evidence="7">Phospholipase B-like</fullName>
        <ecNumber evidence="7">3.1.1.-</ecNumber>
    </recommendedName>
</protein>
<feature type="chain" id="PRO_5033095068" description="Phospholipase B-like" evidence="7">
    <location>
        <begin position="27"/>
        <end position="528"/>
    </location>
</feature>
<reference evidence="8" key="1">
    <citation type="submission" date="2021-02" db="EMBL/GenBank/DDBJ databases">
        <authorList>
            <person name="Dougan E. K."/>
            <person name="Rhodes N."/>
            <person name="Thang M."/>
            <person name="Chan C."/>
        </authorList>
    </citation>
    <scope>NUCLEOTIDE SEQUENCE</scope>
</reference>
<keyword evidence="9" id="KW-1185">Reference proteome</keyword>
<gene>
    <name evidence="8" type="ORF">PGLA1383_LOCUS6965</name>
</gene>
<comment type="similarity">
    <text evidence="1 7">Belongs to the phospholipase B-like family.</text>
</comment>
<dbReference type="InterPro" id="IPR007000">
    <property type="entry name" value="PLipase_B-like"/>
</dbReference>
<comment type="function">
    <text evidence="7">Putative phospholipase.</text>
</comment>
<keyword evidence="5 7" id="KW-0443">Lipid metabolism</keyword>
<dbReference type="Gene3D" id="3.60.60.30">
    <property type="match status" value="1"/>
</dbReference>
<evidence type="ECO:0000256" key="3">
    <source>
        <dbReference type="ARBA" id="ARBA00022801"/>
    </source>
</evidence>
<evidence type="ECO:0000256" key="5">
    <source>
        <dbReference type="ARBA" id="ARBA00023098"/>
    </source>
</evidence>
<dbReference type="Pfam" id="PF04916">
    <property type="entry name" value="Phospholip_B"/>
    <property type="match status" value="1"/>
</dbReference>
<name>A0A813DPN6_POLGL</name>
<keyword evidence="3 7" id="KW-0378">Hydrolase</keyword>
<dbReference type="OMA" id="FIAHVTM"/>
<feature type="signal peptide" evidence="7">
    <location>
        <begin position="1"/>
        <end position="26"/>
    </location>
</feature>
<dbReference type="EMBL" id="CAJNNV010002957">
    <property type="protein sequence ID" value="CAE8588157.1"/>
    <property type="molecule type" value="Genomic_DNA"/>
</dbReference>
<dbReference type="PANTHER" id="PTHR12370">
    <property type="entry name" value="PHOSPHOLIPASE B-RELATED"/>
    <property type="match status" value="1"/>
</dbReference>
<dbReference type="PANTHER" id="PTHR12370:SF3">
    <property type="entry name" value="PHOSPHOLIPASE B-LIKE 2-RELATED"/>
    <property type="match status" value="1"/>
</dbReference>
<proteinExistence type="inferred from homology"/>
<evidence type="ECO:0000256" key="6">
    <source>
        <dbReference type="ARBA" id="ARBA00023180"/>
    </source>
</evidence>
<accession>A0A813DPN6</accession>
<sequence length="528" mass="57593">MSTASSLQLPLQRRALLTLQLALVLASSLQGTATGPSSEFAAEVESNISALSAECSPRLSPLRAPGTDFHCQLRWGSGGPSKAADAFGIFEDTIAETSWATLRIHGLPRRAESESDGMSDQRMSFAAGFVEGALTVERTWQHRLSYFGATFAEKAIAFVEANDAYVRERIAANSELEPFWAEVKLVWAQLDGLVAGHLAACKPGRCLDRRSFLLLNAEEDLSNIIHKPFKGALEGWTAEEAAEYTRKTTHCSAIVRLLPGNSDLLLGHNTWTGYYSMLRVLKEIDLPLFGARAADSVFPGYFGALYSGDDFYALSSGLAVQETTNSVYNSSTLALISPSSVLTWVRTLVANRKADSGPSWARWFSPENSGTINNQWMVLHLRLFQPGVPPLNGTLIVLEQMPGKIVWADESESLRSRGWSQATTTWNAVSVPLIHTTRIPVPKYFGATHRRPRMQKGFGGCCVTTTGSTTHCQLLAMQALTSLGVQRMPSLHATTSCHGIPPNDEVPSVTPMPSCARQKNAWLCGFRL</sequence>
<dbReference type="GO" id="GO:0004620">
    <property type="term" value="F:phospholipase activity"/>
    <property type="evidence" value="ECO:0007669"/>
    <property type="project" value="InterPro"/>
</dbReference>
<dbReference type="EC" id="3.1.1.-" evidence="7"/>
<dbReference type="OrthoDB" id="419508at2759"/>
<evidence type="ECO:0000256" key="4">
    <source>
        <dbReference type="ARBA" id="ARBA00022963"/>
    </source>
</evidence>
<organism evidence="8 9">
    <name type="scientific">Polarella glacialis</name>
    <name type="common">Dinoflagellate</name>
    <dbReference type="NCBI Taxonomy" id="89957"/>
    <lineage>
        <taxon>Eukaryota</taxon>
        <taxon>Sar</taxon>
        <taxon>Alveolata</taxon>
        <taxon>Dinophyceae</taxon>
        <taxon>Suessiales</taxon>
        <taxon>Suessiaceae</taxon>
        <taxon>Polarella</taxon>
    </lineage>
</organism>
<evidence type="ECO:0000313" key="9">
    <source>
        <dbReference type="Proteomes" id="UP000654075"/>
    </source>
</evidence>
<evidence type="ECO:0000313" key="8">
    <source>
        <dbReference type="EMBL" id="CAE8588157.1"/>
    </source>
</evidence>
<keyword evidence="6" id="KW-0325">Glycoprotein</keyword>
<comment type="caution">
    <text evidence="8">The sequence shown here is derived from an EMBL/GenBank/DDBJ whole genome shotgun (WGS) entry which is preliminary data.</text>
</comment>
<dbReference type="GO" id="GO:0009395">
    <property type="term" value="P:phospholipid catabolic process"/>
    <property type="evidence" value="ECO:0007669"/>
    <property type="project" value="TreeGrafter"/>
</dbReference>
<evidence type="ECO:0000256" key="2">
    <source>
        <dbReference type="ARBA" id="ARBA00022729"/>
    </source>
</evidence>
<keyword evidence="4 7" id="KW-0442">Lipid degradation</keyword>